<dbReference type="EMBL" id="CP017150">
    <property type="protein sequence ID" value="AOP55167.1"/>
    <property type="molecule type" value="Genomic_DNA"/>
</dbReference>
<organism evidence="1 2">
    <name type="scientific">Brevibacterium aurantiacum</name>
    <dbReference type="NCBI Taxonomy" id="273384"/>
    <lineage>
        <taxon>Bacteria</taxon>
        <taxon>Bacillati</taxon>
        <taxon>Actinomycetota</taxon>
        <taxon>Actinomycetes</taxon>
        <taxon>Micrococcales</taxon>
        <taxon>Brevibacteriaceae</taxon>
        <taxon>Brevibacterium</taxon>
    </lineage>
</organism>
<accession>A0A1D7W7Z5</accession>
<dbReference type="SUPFAM" id="SSF90002">
    <property type="entry name" value="Hypothetical protein YjiA, C-terminal domain"/>
    <property type="match status" value="1"/>
</dbReference>
<dbReference type="SMART" id="SM00833">
    <property type="entry name" value="CobW_C"/>
    <property type="match status" value="1"/>
</dbReference>
<dbReference type="KEGG" id="blin:BLSMQ_3467"/>
<dbReference type="Proteomes" id="UP000094793">
    <property type="component" value="Chromosome"/>
</dbReference>
<dbReference type="eggNOG" id="COG0523">
    <property type="taxonomic scope" value="Bacteria"/>
</dbReference>
<gene>
    <name evidence="1" type="ORF">BLSMQ_3467</name>
</gene>
<proteinExistence type="predicted"/>
<name>A0A1D7W7Z5_BREAU</name>
<dbReference type="Pfam" id="PF07683">
    <property type="entry name" value="CobW_C"/>
    <property type="match status" value="1"/>
</dbReference>
<dbReference type="PANTHER" id="PTHR43603:SF1">
    <property type="entry name" value="ZINC-REGULATED GTPASE METALLOPROTEIN ACTIVATOR 1"/>
    <property type="match status" value="1"/>
</dbReference>
<dbReference type="OrthoDB" id="9808822at2"/>
<dbReference type="InterPro" id="IPR051927">
    <property type="entry name" value="Zn_Chap_cDPG_Synth"/>
</dbReference>
<evidence type="ECO:0000313" key="2">
    <source>
        <dbReference type="Proteomes" id="UP000094793"/>
    </source>
</evidence>
<dbReference type="PATRIC" id="fig|1703.10.peg.3578"/>
<sequence length="346" mass="37545">MPKMEADIDVIAVTGMCVEERSSYARRLAAVRGFVLVPAEQTAEGVEVVDRTVDLLRKASQAHGIVLEYPFETPVMEIVGSLNATGVDTRLIDLVCVLDVAHMLVDIWSPDYVGLPAMGGECEGGILAARAELLVSQIEFSSTIAIVNSGALETAELEQAAALLDHLAPSADQCLIADSDRVHGEDRRPFAKRPPVAGWVSILNGEFTPKFQSRGVVACRYEQLRPFHPGRLHQALTSCLFQGHRGRILRSAGFARLATRPHITGQWDQVGGFFTLSPLALDDRLSADGEVLAFGQDVAFIGIGIDEPLLRRVLDNAALSDEELAAGPMVWADFPDRFPDWSTATM</sequence>
<dbReference type="InterPro" id="IPR011629">
    <property type="entry name" value="CobW-like_C"/>
</dbReference>
<reference evidence="2" key="1">
    <citation type="submission" date="2016-09" db="EMBL/GenBank/DDBJ databases">
        <title>Complete Genome Sequence of Brevibacterium linens SMQ-1335.</title>
        <authorList>
            <person name="de Melo A.G."/>
            <person name="Labrie S.J."/>
            <person name="Dumaresq J."/>
            <person name="Roberts R.J."/>
            <person name="Tremblay D.M."/>
            <person name="Moineau S."/>
        </authorList>
    </citation>
    <scope>NUCLEOTIDE SEQUENCE [LARGE SCALE GENOMIC DNA]</scope>
    <source>
        <strain evidence="2">SMQ-1335</strain>
    </source>
</reference>
<dbReference type="RefSeq" id="WP_083248855.1">
    <property type="nucleotide sequence ID" value="NZ_CP017150.1"/>
</dbReference>
<protein>
    <submittedName>
        <fullName evidence="1">Metal chaperone, involved in Zn homeostasis, GTPase of COG0523 family</fullName>
    </submittedName>
</protein>
<dbReference type="AlphaFoldDB" id="A0A1D7W7Z5"/>
<dbReference type="PANTHER" id="PTHR43603">
    <property type="entry name" value="COBW DOMAIN-CONTAINING PROTEIN DDB_G0274527"/>
    <property type="match status" value="1"/>
</dbReference>
<evidence type="ECO:0000313" key="1">
    <source>
        <dbReference type="EMBL" id="AOP55167.1"/>
    </source>
</evidence>